<protein>
    <submittedName>
        <fullName evidence="4">Methyltransferase family protein</fullName>
    </submittedName>
</protein>
<dbReference type="PANTHER" id="PTHR43464">
    <property type="entry name" value="METHYLTRANSFERASE"/>
    <property type="match status" value="1"/>
</dbReference>
<dbReference type="OrthoDB" id="9807911at2"/>
<keyword evidence="2 4" id="KW-0808">Transferase</keyword>
<reference evidence="4 5" key="1">
    <citation type="submission" date="2018-09" db="EMBL/GenBank/DDBJ databases">
        <title>Genomic Encyclopedia of Archaeal and Bacterial Type Strains, Phase II (KMG-II): from individual species to whole genera.</title>
        <authorList>
            <person name="Goeker M."/>
        </authorList>
    </citation>
    <scope>NUCLEOTIDE SEQUENCE [LARGE SCALE GENOMIC DNA]</scope>
    <source>
        <strain evidence="4 5">DSM 11458</strain>
    </source>
</reference>
<dbReference type="RefSeq" id="WP_025062019.1">
    <property type="nucleotide sequence ID" value="NZ_RAQK01000002.1"/>
</dbReference>
<evidence type="ECO:0000313" key="5">
    <source>
        <dbReference type="Proteomes" id="UP000284407"/>
    </source>
</evidence>
<evidence type="ECO:0000256" key="1">
    <source>
        <dbReference type="ARBA" id="ARBA00022603"/>
    </source>
</evidence>
<evidence type="ECO:0000313" key="4">
    <source>
        <dbReference type="EMBL" id="RKE93943.1"/>
    </source>
</evidence>
<dbReference type="Pfam" id="PF13489">
    <property type="entry name" value="Methyltransf_23"/>
    <property type="match status" value="1"/>
</dbReference>
<dbReference type="AlphaFoldDB" id="A0A420DI77"/>
<organism evidence="4 5">
    <name type="scientific">Sulfitobacter guttiformis</name>
    <dbReference type="NCBI Taxonomy" id="74349"/>
    <lineage>
        <taxon>Bacteria</taxon>
        <taxon>Pseudomonadati</taxon>
        <taxon>Pseudomonadota</taxon>
        <taxon>Alphaproteobacteria</taxon>
        <taxon>Rhodobacterales</taxon>
        <taxon>Roseobacteraceae</taxon>
        <taxon>Sulfitobacter</taxon>
    </lineage>
</organism>
<evidence type="ECO:0000256" key="2">
    <source>
        <dbReference type="ARBA" id="ARBA00022679"/>
    </source>
</evidence>
<dbReference type="InterPro" id="IPR029063">
    <property type="entry name" value="SAM-dependent_MTases_sf"/>
</dbReference>
<keyword evidence="1 4" id="KW-0489">Methyltransferase</keyword>
<dbReference type="CDD" id="cd02440">
    <property type="entry name" value="AdoMet_MTases"/>
    <property type="match status" value="1"/>
</dbReference>
<keyword evidence="3" id="KW-0949">S-adenosyl-L-methionine</keyword>
<gene>
    <name evidence="4" type="ORF">C8N30_3046</name>
</gene>
<name>A0A420DI77_9RHOB</name>
<dbReference type="GO" id="GO:0032259">
    <property type="term" value="P:methylation"/>
    <property type="evidence" value="ECO:0007669"/>
    <property type="project" value="UniProtKB-KW"/>
</dbReference>
<evidence type="ECO:0000256" key="3">
    <source>
        <dbReference type="ARBA" id="ARBA00022691"/>
    </source>
</evidence>
<dbReference type="Proteomes" id="UP000284407">
    <property type="component" value="Unassembled WGS sequence"/>
</dbReference>
<dbReference type="PANTHER" id="PTHR43464:SF19">
    <property type="entry name" value="UBIQUINONE BIOSYNTHESIS O-METHYLTRANSFERASE, MITOCHONDRIAL"/>
    <property type="match status" value="1"/>
</dbReference>
<dbReference type="STRING" id="1443111.Z949_1464"/>
<comment type="caution">
    <text evidence="4">The sequence shown here is derived from an EMBL/GenBank/DDBJ whole genome shotgun (WGS) entry which is preliminary data.</text>
</comment>
<dbReference type="Gene3D" id="3.40.50.150">
    <property type="entry name" value="Vaccinia Virus protein VP39"/>
    <property type="match status" value="1"/>
</dbReference>
<dbReference type="SUPFAM" id="SSF53335">
    <property type="entry name" value="S-adenosyl-L-methionine-dependent methyltransferases"/>
    <property type="match status" value="1"/>
</dbReference>
<dbReference type="EMBL" id="RAQK01000002">
    <property type="protein sequence ID" value="RKE93943.1"/>
    <property type="molecule type" value="Genomic_DNA"/>
</dbReference>
<accession>A0A420DI77</accession>
<dbReference type="GO" id="GO:0008168">
    <property type="term" value="F:methyltransferase activity"/>
    <property type="evidence" value="ECO:0007669"/>
    <property type="project" value="UniProtKB-KW"/>
</dbReference>
<keyword evidence="5" id="KW-1185">Reference proteome</keyword>
<sequence length="200" mass="21306">MSVFLDQAFTDRDADHTRLFYDEWSSLYDVDLAEQGYATPARCAAALAAFAPDRSVPVLDFGCGTGLSGEALKEVGFTTVDGVDISPAMLAVAEQKNIYRGLQQIPPGEKPEGGYALISAVGVIGLGAAPATTFDLLMQALPSGGKLVFSLNDLALADPGQMGRLNEWIDCSAAQILFAEYGLHLPGKSMKSTVYVMEKY</sequence>
<proteinExistence type="predicted"/>